<evidence type="ECO:0000256" key="1">
    <source>
        <dbReference type="ARBA" id="ARBA00001971"/>
    </source>
</evidence>
<proteinExistence type="inferred from homology"/>
<keyword evidence="4 5" id="KW-0408">Iron</keyword>
<organism evidence="8 9">
    <name type="scientific">Rhizophagus clarus</name>
    <dbReference type="NCBI Taxonomy" id="94130"/>
    <lineage>
        <taxon>Eukaryota</taxon>
        <taxon>Fungi</taxon>
        <taxon>Fungi incertae sedis</taxon>
        <taxon>Mucoromycota</taxon>
        <taxon>Glomeromycotina</taxon>
        <taxon>Glomeromycetes</taxon>
        <taxon>Glomerales</taxon>
        <taxon>Glomeraceae</taxon>
        <taxon>Rhizophagus</taxon>
    </lineage>
</organism>
<comment type="similarity">
    <text evidence="2 6">Belongs to the cytochrome P450 family.</text>
</comment>
<feature type="chain" id="PRO_5034851934" evidence="7">
    <location>
        <begin position="21"/>
        <end position="492"/>
    </location>
</feature>
<protein>
    <submittedName>
        <fullName evidence="8">Cytochrome P450</fullName>
    </submittedName>
</protein>
<keyword evidence="5 6" id="KW-0349">Heme</keyword>
<sequence>MYQAVILGSVLLVTLYVLKRMRDPKLNMPPLVRYKYPIIGHTYDYYTNSEEFFKKCREEYGDVFSLYIWGEVKTFVGKEHMQEVLTRDDSFDFTQAFERILPLNAMLKNLIKFENSSNKILKEYVINKLRFYTERMQKCLNSATQKHIGDCDEPKVIHDIYSMMTKIISNPISNIFIGEEESKYEEIISTFSEFTTDAVYILRIPPLLDFIFPGLQYYINSTMLKLGIYNPAVKHQEVLIKHIKKQVTKRLQEKEKYGDSWKRPDDFIQDILENWFDPKNIKYEELADVMCLYIFVSIHTTSNSCTHAIMNLASRPEYAQELYEEQLEVQKEADENGILPFEALNNMKKLDSFVRESLRLSEGVITIPHVTLKDSTFSNGLQVPKGRPVFLYTDDVYRDESLQGPNPKSFEPFRHVDTNSSASKIGKNYVIFGGGKHACPGRQLAVNEIKFFLHNVILRYNLRTESGKIEGPKIVGPMKLPSNSGIIFEKRK</sequence>
<dbReference type="GO" id="GO:0004497">
    <property type="term" value="F:monooxygenase activity"/>
    <property type="evidence" value="ECO:0007669"/>
    <property type="project" value="UniProtKB-KW"/>
</dbReference>
<dbReference type="PANTHER" id="PTHR46206">
    <property type="entry name" value="CYTOCHROME P450"/>
    <property type="match status" value="1"/>
</dbReference>
<dbReference type="PROSITE" id="PS00086">
    <property type="entry name" value="CYTOCHROME_P450"/>
    <property type="match status" value="1"/>
</dbReference>
<dbReference type="GO" id="GO:0016705">
    <property type="term" value="F:oxidoreductase activity, acting on paired donors, with incorporation or reduction of molecular oxygen"/>
    <property type="evidence" value="ECO:0007669"/>
    <property type="project" value="InterPro"/>
</dbReference>
<evidence type="ECO:0000256" key="5">
    <source>
        <dbReference type="PIRSR" id="PIRSR602403-1"/>
    </source>
</evidence>
<dbReference type="InterPro" id="IPR036396">
    <property type="entry name" value="Cyt_P450_sf"/>
</dbReference>
<dbReference type="EMBL" id="BLAL01000087">
    <property type="protein sequence ID" value="GES85023.1"/>
    <property type="molecule type" value="Genomic_DNA"/>
</dbReference>
<evidence type="ECO:0000313" key="8">
    <source>
        <dbReference type="EMBL" id="GES85023.1"/>
    </source>
</evidence>
<dbReference type="CDD" id="cd11041">
    <property type="entry name" value="CYP503A1-like"/>
    <property type="match status" value="1"/>
</dbReference>
<dbReference type="SUPFAM" id="SSF48264">
    <property type="entry name" value="Cytochrome P450"/>
    <property type="match status" value="1"/>
</dbReference>
<dbReference type="GO" id="GO:0020037">
    <property type="term" value="F:heme binding"/>
    <property type="evidence" value="ECO:0007669"/>
    <property type="project" value="InterPro"/>
</dbReference>
<dbReference type="OrthoDB" id="1844152at2759"/>
<name>A0A8H3QMB6_9GLOM</name>
<dbReference type="AlphaFoldDB" id="A0A8H3QMB6"/>
<feature type="signal peptide" evidence="7">
    <location>
        <begin position="1"/>
        <end position="20"/>
    </location>
</feature>
<dbReference type="PRINTS" id="PR00465">
    <property type="entry name" value="EP450IV"/>
</dbReference>
<keyword evidence="3 5" id="KW-0479">Metal-binding</keyword>
<evidence type="ECO:0000256" key="3">
    <source>
        <dbReference type="ARBA" id="ARBA00022723"/>
    </source>
</evidence>
<dbReference type="InterPro" id="IPR002403">
    <property type="entry name" value="Cyt_P450_E_grp-IV"/>
</dbReference>
<dbReference type="Proteomes" id="UP000615446">
    <property type="component" value="Unassembled WGS sequence"/>
</dbReference>
<comment type="caution">
    <text evidence="8">The sequence shown here is derived from an EMBL/GenBank/DDBJ whole genome shotgun (WGS) entry which is preliminary data.</text>
</comment>
<evidence type="ECO:0000313" key="9">
    <source>
        <dbReference type="Proteomes" id="UP000615446"/>
    </source>
</evidence>
<evidence type="ECO:0000256" key="7">
    <source>
        <dbReference type="SAM" id="SignalP"/>
    </source>
</evidence>
<keyword evidence="7" id="KW-0732">Signal</keyword>
<dbReference type="InterPro" id="IPR017972">
    <property type="entry name" value="Cyt_P450_CS"/>
</dbReference>
<dbReference type="GO" id="GO:0005506">
    <property type="term" value="F:iron ion binding"/>
    <property type="evidence" value="ECO:0007669"/>
    <property type="project" value="InterPro"/>
</dbReference>
<dbReference type="Gene3D" id="1.10.630.10">
    <property type="entry name" value="Cytochrome P450"/>
    <property type="match status" value="1"/>
</dbReference>
<gene>
    <name evidence="8" type="ORF">RCL2_001211200</name>
</gene>
<feature type="binding site" description="axial binding residue" evidence="5">
    <location>
        <position position="439"/>
    </location>
    <ligand>
        <name>heme</name>
        <dbReference type="ChEBI" id="CHEBI:30413"/>
    </ligand>
    <ligandPart>
        <name>Fe</name>
        <dbReference type="ChEBI" id="CHEBI:18248"/>
    </ligandPart>
</feature>
<dbReference type="InterPro" id="IPR001128">
    <property type="entry name" value="Cyt_P450"/>
</dbReference>
<evidence type="ECO:0000256" key="4">
    <source>
        <dbReference type="ARBA" id="ARBA00023004"/>
    </source>
</evidence>
<keyword evidence="6" id="KW-0503">Monooxygenase</keyword>
<reference evidence="8" key="1">
    <citation type="submission" date="2019-10" db="EMBL/GenBank/DDBJ databases">
        <title>Conservation and host-specific expression of non-tandemly repeated heterogenous ribosome RNA gene in arbuscular mycorrhizal fungi.</title>
        <authorList>
            <person name="Maeda T."/>
            <person name="Kobayashi Y."/>
            <person name="Nakagawa T."/>
            <person name="Ezawa T."/>
            <person name="Yamaguchi K."/>
            <person name="Bino T."/>
            <person name="Nishimoto Y."/>
            <person name="Shigenobu S."/>
            <person name="Kawaguchi M."/>
        </authorList>
    </citation>
    <scope>NUCLEOTIDE SEQUENCE</scope>
    <source>
        <strain evidence="8">HR1</strain>
    </source>
</reference>
<accession>A0A8H3QMB6</accession>
<evidence type="ECO:0000256" key="6">
    <source>
        <dbReference type="RuleBase" id="RU000461"/>
    </source>
</evidence>
<dbReference type="Pfam" id="PF00067">
    <property type="entry name" value="p450"/>
    <property type="match status" value="1"/>
</dbReference>
<keyword evidence="6" id="KW-0560">Oxidoreductase</keyword>
<evidence type="ECO:0000256" key="2">
    <source>
        <dbReference type="ARBA" id="ARBA00010617"/>
    </source>
</evidence>
<comment type="cofactor">
    <cofactor evidence="1 5">
        <name>heme</name>
        <dbReference type="ChEBI" id="CHEBI:30413"/>
    </cofactor>
</comment>